<feature type="transmembrane region" description="Helical" evidence="7">
    <location>
        <begin position="39"/>
        <end position="62"/>
    </location>
</feature>
<dbReference type="InterPro" id="IPR027469">
    <property type="entry name" value="Cation_efflux_TMD_sf"/>
</dbReference>
<keyword evidence="2" id="KW-0813">Transport</keyword>
<feature type="transmembrane region" description="Helical" evidence="7">
    <location>
        <begin position="12"/>
        <end position="33"/>
    </location>
</feature>
<dbReference type="SUPFAM" id="SSF161111">
    <property type="entry name" value="Cation efflux protein transmembrane domain-like"/>
    <property type="match status" value="1"/>
</dbReference>
<dbReference type="Pfam" id="PF16916">
    <property type="entry name" value="ZT_dimer"/>
    <property type="match status" value="1"/>
</dbReference>
<dbReference type="PANTHER" id="PTHR43840">
    <property type="entry name" value="MITOCHONDRIAL METAL TRANSPORTER 1-RELATED"/>
    <property type="match status" value="1"/>
</dbReference>
<dbReference type="STRING" id="1777143.AWB82_04368"/>
<dbReference type="NCBIfam" id="TIGR01297">
    <property type="entry name" value="CDF"/>
    <property type="match status" value="1"/>
</dbReference>
<gene>
    <name evidence="10" type="ORF">AWB82_04368</name>
</gene>
<reference evidence="10" key="1">
    <citation type="submission" date="2016-01" db="EMBL/GenBank/DDBJ databases">
        <authorList>
            <person name="Peeters C."/>
        </authorList>
    </citation>
    <scope>NUCLEOTIDE SEQUENCE [LARGE SCALE GENOMIC DNA]</scope>
    <source>
        <strain evidence="10">LMG 29325</strain>
    </source>
</reference>
<comment type="subcellular location">
    <subcellularLocation>
        <location evidence="1">Cell membrane</location>
        <topology evidence="1">Multi-pass membrane protein</topology>
    </subcellularLocation>
</comment>
<evidence type="ECO:0000313" key="11">
    <source>
        <dbReference type="Proteomes" id="UP000054596"/>
    </source>
</evidence>
<dbReference type="RefSeq" id="WP_235023391.1">
    <property type="nucleotide sequence ID" value="NZ_FCOJ02000033.1"/>
</dbReference>
<comment type="caution">
    <text evidence="10">The sequence shown here is derived from an EMBL/GenBank/DDBJ whole genome shotgun (WGS) entry which is preliminary data.</text>
</comment>
<sequence length="311" mass="33025">MSRGNTDETLRHMASIVALVFALVLVVLKVWAYFATGSISLLTAAADGLVDVVASSVTFMGVRYAARPVDAGHRYGHGKAEAVAAFVQALLLAGAAIGLGIEATQRIVIPEPLNQTGFGIGVIIVSTLAAIGLVSMQTWVVKRTGSTAIAADRAHYATDIAVNIAVLIALLLDHYLDWSRADAIGALCISLYMLWNARGMAADALVQLLDRELDEPERERIVAAVTAVEGVQALHDIRTRNGGDRVFVEFHLEVDGDLTVAEGHAIADDAEKAVQRLFQASDVTAHVEPAGIVDERLDDRVLGTASVIGNR</sequence>
<evidence type="ECO:0000256" key="1">
    <source>
        <dbReference type="ARBA" id="ARBA00004651"/>
    </source>
</evidence>
<evidence type="ECO:0000256" key="7">
    <source>
        <dbReference type="SAM" id="Phobius"/>
    </source>
</evidence>
<dbReference type="InterPro" id="IPR036837">
    <property type="entry name" value="Cation_efflux_CTD_sf"/>
</dbReference>
<dbReference type="InterPro" id="IPR002524">
    <property type="entry name" value="Cation_efflux"/>
</dbReference>
<evidence type="ECO:0000256" key="3">
    <source>
        <dbReference type="ARBA" id="ARBA00022475"/>
    </source>
</evidence>
<protein>
    <submittedName>
        <fullName evidence="10">Cation efflux family protein</fullName>
    </submittedName>
</protein>
<evidence type="ECO:0000259" key="9">
    <source>
        <dbReference type="Pfam" id="PF16916"/>
    </source>
</evidence>
<feature type="transmembrane region" description="Helical" evidence="7">
    <location>
        <begin position="82"/>
        <end position="101"/>
    </location>
</feature>
<evidence type="ECO:0000256" key="6">
    <source>
        <dbReference type="ARBA" id="ARBA00023136"/>
    </source>
</evidence>
<dbReference type="GO" id="GO:0015341">
    <property type="term" value="F:zinc efflux antiporter activity"/>
    <property type="evidence" value="ECO:0007669"/>
    <property type="project" value="TreeGrafter"/>
</dbReference>
<dbReference type="AlphaFoldDB" id="A0A158BNS7"/>
<dbReference type="Proteomes" id="UP000054596">
    <property type="component" value="Unassembled WGS sequence"/>
</dbReference>
<feature type="transmembrane region" description="Helical" evidence="7">
    <location>
        <begin position="113"/>
        <end position="134"/>
    </location>
</feature>
<dbReference type="Gene3D" id="3.30.70.1350">
    <property type="entry name" value="Cation efflux protein, cytoplasmic domain"/>
    <property type="match status" value="1"/>
</dbReference>
<dbReference type="GO" id="GO:0015093">
    <property type="term" value="F:ferrous iron transmembrane transporter activity"/>
    <property type="evidence" value="ECO:0007669"/>
    <property type="project" value="TreeGrafter"/>
</dbReference>
<feature type="transmembrane region" description="Helical" evidence="7">
    <location>
        <begin position="154"/>
        <end position="172"/>
    </location>
</feature>
<evidence type="ECO:0000256" key="5">
    <source>
        <dbReference type="ARBA" id="ARBA00022989"/>
    </source>
</evidence>
<dbReference type="GO" id="GO:0006882">
    <property type="term" value="P:intracellular zinc ion homeostasis"/>
    <property type="evidence" value="ECO:0007669"/>
    <property type="project" value="TreeGrafter"/>
</dbReference>
<evidence type="ECO:0000256" key="4">
    <source>
        <dbReference type="ARBA" id="ARBA00022692"/>
    </source>
</evidence>
<keyword evidence="5 7" id="KW-1133">Transmembrane helix</keyword>
<organism evidence="10 11">
    <name type="scientific">Caballeronia glebae</name>
    <dbReference type="NCBI Taxonomy" id="1777143"/>
    <lineage>
        <taxon>Bacteria</taxon>
        <taxon>Pseudomonadati</taxon>
        <taxon>Pseudomonadota</taxon>
        <taxon>Betaproteobacteria</taxon>
        <taxon>Burkholderiales</taxon>
        <taxon>Burkholderiaceae</taxon>
        <taxon>Caballeronia</taxon>
    </lineage>
</organism>
<dbReference type="InterPro" id="IPR058533">
    <property type="entry name" value="Cation_efflux_TM"/>
</dbReference>
<keyword evidence="11" id="KW-1185">Reference proteome</keyword>
<evidence type="ECO:0000313" key="10">
    <source>
        <dbReference type="EMBL" id="SAK71749.1"/>
    </source>
</evidence>
<dbReference type="GO" id="GO:0005886">
    <property type="term" value="C:plasma membrane"/>
    <property type="evidence" value="ECO:0007669"/>
    <property type="project" value="UniProtKB-SubCell"/>
</dbReference>
<keyword evidence="4 7" id="KW-0812">Transmembrane</keyword>
<accession>A0A158BNS7</accession>
<dbReference type="SUPFAM" id="SSF160240">
    <property type="entry name" value="Cation efflux protein cytoplasmic domain-like"/>
    <property type="match status" value="1"/>
</dbReference>
<feature type="domain" description="Cation efflux protein cytoplasmic" evidence="9">
    <location>
        <begin position="213"/>
        <end position="289"/>
    </location>
</feature>
<dbReference type="FunFam" id="3.30.70.1350:FF:000002">
    <property type="entry name" value="Ferrous-iron efflux pump FieF"/>
    <property type="match status" value="1"/>
</dbReference>
<feature type="domain" description="Cation efflux protein transmembrane" evidence="8">
    <location>
        <begin position="16"/>
        <end position="209"/>
    </location>
</feature>
<dbReference type="Pfam" id="PF01545">
    <property type="entry name" value="Cation_efflux"/>
    <property type="match status" value="1"/>
</dbReference>
<name>A0A158BNS7_9BURK</name>
<keyword evidence="6 7" id="KW-0472">Membrane</keyword>
<dbReference type="PANTHER" id="PTHR43840:SF41">
    <property type="entry name" value="CATION-EFFLUX PUMP FIEF"/>
    <property type="match status" value="1"/>
</dbReference>
<dbReference type="GO" id="GO:0015086">
    <property type="term" value="F:cadmium ion transmembrane transporter activity"/>
    <property type="evidence" value="ECO:0007669"/>
    <property type="project" value="TreeGrafter"/>
</dbReference>
<dbReference type="InterPro" id="IPR027470">
    <property type="entry name" value="Cation_efflux_CTD"/>
</dbReference>
<evidence type="ECO:0000256" key="2">
    <source>
        <dbReference type="ARBA" id="ARBA00022448"/>
    </source>
</evidence>
<keyword evidence="3" id="KW-1003">Cell membrane</keyword>
<proteinExistence type="predicted"/>
<dbReference type="InterPro" id="IPR050291">
    <property type="entry name" value="CDF_Transporter"/>
</dbReference>
<evidence type="ECO:0000259" key="8">
    <source>
        <dbReference type="Pfam" id="PF01545"/>
    </source>
</evidence>
<dbReference type="Gene3D" id="1.20.1510.10">
    <property type="entry name" value="Cation efflux protein transmembrane domain"/>
    <property type="match status" value="1"/>
</dbReference>
<dbReference type="EMBL" id="FCOJ02000033">
    <property type="protein sequence ID" value="SAK71749.1"/>
    <property type="molecule type" value="Genomic_DNA"/>
</dbReference>